<gene>
    <name evidence="4" type="ORF">SAMN02745118_02796</name>
</gene>
<organism evidence="4 5">
    <name type="scientific">Selenihalanaerobacter shriftii</name>
    <dbReference type="NCBI Taxonomy" id="142842"/>
    <lineage>
        <taxon>Bacteria</taxon>
        <taxon>Bacillati</taxon>
        <taxon>Bacillota</taxon>
        <taxon>Clostridia</taxon>
        <taxon>Halanaerobiales</taxon>
        <taxon>Halobacteroidaceae</taxon>
        <taxon>Selenihalanaerobacter</taxon>
    </lineage>
</organism>
<evidence type="ECO:0000256" key="2">
    <source>
        <dbReference type="ARBA" id="ARBA00022448"/>
    </source>
</evidence>
<dbReference type="PIRSF" id="PIRSF006470">
    <property type="entry name" value="DctB"/>
    <property type="match status" value="1"/>
</dbReference>
<evidence type="ECO:0000256" key="3">
    <source>
        <dbReference type="ARBA" id="ARBA00022729"/>
    </source>
</evidence>
<dbReference type="OrthoDB" id="9815946at2"/>
<dbReference type="InterPro" id="IPR018389">
    <property type="entry name" value="DctP_fam"/>
</dbReference>
<evidence type="ECO:0000256" key="1">
    <source>
        <dbReference type="ARBA" id="ARBA00009023"/>
    </source>
</evidence>
<dbReference type="EMBL" id="FUWM01000039">
    <property type="protein sequence ID" value="SKA09890.1"/>
    <property type="molecule type" value="Genomic_DNA"/>
</dbReference>
<dbReference type="Proteomes" id="UP000190625">
    <property type="component" value="Unassembled WGS sequence"/>
</dbReference>
<keyword evidence="3" id="KW-0732">Signal</keyword>
<keyword evidence="4" id="KW-0675">Receptor</keyword>
<dbReference type="PANTHER" id="PTHR33376">
    <property type="match status" value="1"/>
</dbReference>
<dbReference type="InterPro" id="IPR004682">
    <property type="entry name" value="TRAP_DctP"/>
</dbReference>
<proteinExistence type="inferred from homology"/>
<protein>
    <submittedName>
        <fullName evidence="4">Tripartite ATP-independent transporter solute receptor, DctP family</fullName>
    </submittedName>
</protein>
<dbReference type="STRING" id="142842.SAMN02745118_02796"/>
<dbReference type="PROSITE" id="PS51257">
    <property type="entry name" value="PROKAR_LIPOPROTEIN"/>
    <property type="match status" value="1"/>
</dbReference>
<keyword evidence="2" id="KW-0813">Transport</keyword>
<dbReference type="PANTHER" id="PTHR33376:SF7">
    <property type="entry name" value="C4-DICARBOXYLATE-BINDING PROTEIN DCTB"/>
    <property type="match status" value="1"/>
</dbReference>
<dbReference type="GO" id="GO:0030288">
    <property type="term" value="C:outer membrane-bounded periplasmic space"/>
    <property type="evidence" value="ECO:0007669"/>
    <property type="project" value="InterPro"/>
</dbReference>
<dbReference type="InterPro" id="IPR038404">
    <property type="entry name" value="TRAP_DctP_sf"/>
</dbReference>
<reference evidence="5" key="1">
    <citation type="submission" date="2017-02" db="EMBL/GenBank/DDBJ databases">
        <authorList>
            <person name="Varghese N."/>
            <person name="Submissions S."/>
        </authorList>
    </citation>
    <scope>NUCLEOTIDE SEQUENCE [LARGE SCALE GENOMIC DNA]</scope>
    <source>
        <strain evidence="5">ATCC BAA-73</strain>
    </source>
</reference>
<comment type="similarity">
    <text evidence="1">Belongs to the bacterial solute-binding protein 7 family.</text>
</comment>
<sequence length="360" mass="41101">MNKKLIVLLGIVVLLVGSIMGGCSTQEKAKETQGEVEEVQKEVTYEWKFAHEEQPGGFMDSVANEFKRILAEKSNGRIKLQVYPAGQLGNSKDLVELVRQGTIQFNFASTGHVGTLVPEAQGFLLHYLFPKNEKLVNDVLENGEAVEMLYGKFRDKGLEPLATLNSGWQIWTANKPLRSPKDFEGFKMRTMTSRLLLDDYKAYGANPTTTPYSEVYSSLQLDMIDGQVNPISCIANMKFYEVQKYLVKAHSNPFILTLISNPKFFNSLPKDIQKIVRESVSELYPYSTQWRSKFNKEMEKKIRKEKPEIKIISLTKEEKAKFRKLAKPVKETYIDMVGEDGKTFLNLLDQDIKKAKKQFN</sequence>
<name>A0A1T4R1M2_9FIRM</name>
<dbReference type="GO" id="GO:0055085">
    <property type="term" value="P:transmembrane transport"/>
    <property type="evidence" value="ECO:0007669"/>
    <property type="project" value="InterPro"/>
</dbReference>
<dbReference type="NCBIfam" id="TIGR00787">
    <property type="entry name" value="dctP"/>
    <property type="match status" value="1"/>
</dbReference>
<dbReference type="Pfam" id="PF03480">
    <property type="entry name" value="DctP"/>
    <property type="match status" value="1"/>
</dbReference>
<evidence type="ECO:0000313" key="4">
    <source>
        <dbReference type="EMBL" id="SKA09890.1"/>
    </source>
</evidence>
<dbReference type="Gene3D" id="3.40.190.170">
    <property type="entry name" value="Bacterial extracellular solute-binding protein, family 7"/>
    <property type="match status" value="1"/>
</dbReference>
<dbReference type="NCBIfam" id="NF037995">
    <property type="entry name" value="TRAP_S1"/>
    <property type="match status" value="1"/>
</dbReference>
<accession>A0A1T4R1M2</accession>
<keyword evidence="5" id="KW-1185">Reference proteome</keyword>
<dbReference type="AlphaFoldDB" id="A0A1T4R1M2"/>
<dbReference type="RefSeq" id="WP_159442969.1">
    <property type="nucleotide sequence ID" value="NZ_FUWM01000039.1"/>
</dbReference>
<evidence type="ECO:0000313" key="5">
    <source>
        <dbReference type="Proteomes" id="UP000190625"/>
    </source>
</evidence>